<evidence type="ECO:0000256" key="2">
    <source>
        <dbReference type="ARBA" id="ARBA00011838"/>
    </source>
</evidence>
<evidence type="ECO:0000256" key="5">
    <source>
        <dbReference type="HAMAP-Rule" id="MF_00502"/>
    </source>
</evidence>
<dbReference type="InterPro" id="IPR034704">
    <property type="entry name" value="Ribosomal_bL28/bL31-like_sf"/>
</dbReference>
<dbReference type="PANTHER" id="PTHR33280:SF1">
    <property type="entry name" value="LARGE RIBOSOMAL SUBUNIT PROTEIN BL31C"/>
    <property type="match status" value="1"/>
</dbReference>
<sequence length="89" mass="10458">MKPDIHPQYRTVVFHDTSVDKYFLIGSTLQTDREIKWEDGKTYPYYTVEVSSESHPFYTGKQRVIHKEGRVANFTRRFGSLNSVKQGEK</sequence>
<dbReference type="SUPFAM" id="SSF143800">
    <property type="entry name" value="L28p-like"/>
    <property type="match status" value="1"/>
</dbReference>
<gene>
    <name evidence="5" type="primary">rpmE2</name>
    <name evidence="6" type="ORF">A130_10195</name>
</gene>
<proteinExistence type="inferred from homology"/>
<comment type="subunit">
    <text evidence="2 5">Part of the 50S ribosomal subunit.</text>
</comment>
<dbReference type="Proteomes" id="UP000094165">
    <property type="component" value="Unassembled WGS sequence"/>
</dbReference>
<organism evidence="6 7">
    <name type="scientific">Vibrio genomosp. F6 str. FF-238</name>
    <dbReference type="NCBI Taxonomy" id="1191298"/>
    <lineage>
        <taxon>Bacteria</taxon>
        <taxon>Pseudomonadati</taxon>
        <taxon>Pseudomonadota</taxon>
        <taxon>Gammaproteobacteria</taxon>
        <taxon>Vibrionales</taxon>
        <taxon>Vibrionaceae</taxon>
        <taxon>Vibrio</taxon>
    </lineage>
</organism>
<dbReference type="InterPro" id="IPR002150">
    <property type="entry name" value="Ribosomal_bL31"/>
</dbReference>
<evidence type="ECO:0000256" key="3">
    <source>
        <dbReference type="ARBA" id="ARBA00022980"/>
    </source>
</evidence>
<dbReference type="PANTHER" id="PTHR33280">
    <property type="entry name" value="50S RIBOSOMAL PROTEIN L31, CHLOROPLASTIC"/>
    <property type="match status" value="1"/>
</dbReference>
<keyword evidence="7" id="KW-1185">Reference proteome</keyword>
<dbReference type="Gene3D" id="4.10.830.30">
    <property type="entry name" value="Ribosomal protein L31"/>
    <property type="match status" value="1"/>
</dbReference>
<protein>
    <recommendedName>
        <fullName evidence="5">Large ribosomal subunit protein bL31B</fullName>
    </recommendedName>
</protein>
<evidence type="ECO:0000313" key="7">
    <source>
        <dbReference type="Proteomes" id="UP000094165"/>
    </source>
</evidence>
<evidence type="ECO:0000256" key="1">
    <source>
        <dbReference type="ARBA" id="ARBA00008196"/>
    </source>
</evidence>
<name>A0A1E5D8Z7_9VIBR</name>
<dbReference type="AlphaFoldDB" id="A0A1E5D8Z7"/>
<dbReference type="GO" id="GO:0006412">
    <property type="term" value="P:translation"/>
    <property type="evidence" value="ECO:0007669"/>
    <property type="project" value="UniProtKB-UniRule"/>
</dbReference>
<comment type="similarity">
    <text evidence="1 5">Belongs to the bacterial ribosomal protein bL31 family. Type B subfamily.</text>
</comment>
<dbReference type="NCBIfam" id="TIGR00105">
    <property type="entry name" value="L31"/>
    <property type="match status" value="1"/>
</dbReference>
<evidence type="ECO:0000313" key="6">
    <source>
        <dbReference type="EMBL" id="OEE80211.1"/>
    </source>
</evidence>
<dbReference type="GO" id="GO:1990904">
    <property type="term" value="C:ribonucleoprotein complex"/>
    <property type="evidence" value="ECO:0007669"/>
    <property type="project" value="UniProtKB-KW"/>
</dbReference>
<evidence type="ECO:0000256" key="4">
    <source>
        <dbReference type="ARBA" id="ARBA00023274"/>
    </source>
</evidence>
<dbReference type="InterPro" id="IPR027493">
    <property type="entry name" value="Ribosomal_bL31_B"/>
</dbReference>
<reference evidence="6 7" key="1">
    <citation type="journal article" date="2012" name="Science">
        <title>Ecological populations of bacteria act as socially cohesive units of antibiotic production and resistance.</title>
        <authorList>
            <person name="Cordero O.X."/>
            <person name="Wildschutte H."/>
            <person name="Kirkup B."/>
            <person name="Proehl S."/>
            <person name="Ngo L."/>
            <person name="Hussain F."/>
            <person name="Le Roux F."/>
            <person name="Mincer T."/>
            <person name="Polz M.F."/>
        </authorList>
    </citation>
    <scope>NUCLEOTIDE SEQUENCE [LARGE SCALE GENOMIC DNA]</scope>
    <source>
        <strain evidence="6 7">FF-238</strain>
    </source>
</reference>
<dbReference type="Pfam" id="PF01197">
    <property type="entry name" value="Ribosomal_L31"/>
    <property type="match status" value="1"/>
</dbReference>
<keyword evidence="4 5" id="KW-0687">Ribonucleoprotein</keyword>
<dbReference type="RefSeq" id="WP_017053343.1">
    <property type="nucleotide sequence ID" value="NZ_AJYW02000010.1"/>
</dbReference>
<comment type="caution">
    <text evidence="6">The sequence shown here is derived from an EMBL/GenBank/DDBJ whole genome shotgun (WGS) entry which is preliminary data.</text>
</comment>
<dbReference type="NCBIfam" id="NF002462">
    <property type="entry name" value="PRK01678.1"/>
    <property type="match status" value="1"/>
</dbReference>
<dbReference type="InterPro" id="IPR042105">
    <property type="entry name" value="Ribosomal_bL31_sf"/>
</dbReference>
<dbReference type="PROSITE" id="PS01143">
    <property type="entry name" value="RIBOSOMAL_L31"/>
    <property type="match status" value="1"/>
</dbReference>
<keyword evidence="3 5" id="KW-0689">Ribosomal protein</keyword>
<dbReference type="GO" id="GO:0003735">
    <property type="term" value="F:structural constituent of ribosome"/>
    <property type="evidence" value="ECO:0007669"/>
    <property type="project" value="InterPro"/>
</dbReference>
<dbReference type="GO" id="GO:0005840">
    <property type="term" value="C:ribosome"/>
    <property type="evidence" value="ECO:0007669"/>
    <property type="project" value="UniProtKB-KW"/>
</dbReference>
<dbReference type="HAMAP" id="MF_00502">
    <property type="entry name" value="Ribosomal_bL31_2"/>
    <property type="match status" value="1"/>
</dbReference>
<dbReference type="PRINTS" id="PR01249">
    <property type="entry name" value="RIBOSOMALL31"/>
</dbReference>
<dbReference type="EMBL" id="AJYW02000010">
    <property type="protein sequence ID" value="OEE80211.1"/>
    <property type="molecule type" value="Genomic_DNA"/>
</dbReference>
<accession>A0A1E5D8Z7</accession>